<proteinExistence type="inferred from homology"/>
<dbReference type="EMBL" id="CP031555">
    <property type="protein sequence ID" value="AXO15474.1"/>
    <property type="molecule type" value="Genomic_DNA"/>
</dbReference>
<evidence type="ECO:0000256" key="3">
    <source>
        <dbReference type="ARBA" id="ARBA00012098"/>
    </source>
</evidence>
<sequence length="185" mass="20954">MQFEELEIPDVKLIFPKKFGDERGFFSETYNLEAFAKAGIDQQFVQDNHSLSSNVGVLRGLHFQCPPFAQDKLVRVIRGRILDVAVDIRAKSKTFGKWVSTEISAEDWNQIFIPAGFAHGFVTLEPDTEVNYKVSAPYAPESERAIMWNDPDLGIDWPFGKSQVTLSAKDEKAISFASYRENPVF</sequence>
<dbReference type="InterPro" id="IPR011051">
    <property type="entry name" value="RmlC_Cupin_sf"/>
</dbReference>
<accession>A0ABM6Y0R1</accession>
<dbReference type="Gene3D" id="2.60.120.10">
    <property type="entry name" value="Jelly Rolls"/>
    <property type="match status" value="1"/>
</dbReference>
<comment type="function">
    <text evidence="2 5">Catalyzes the epimerization of the C3' and C5'positions of dTDP-6-deoxy-D-xylo-4-hexulose, forming dTDP-6-deoxy-L-lyxo-4-hexulose.</text>
</comment>
<dbReference type="PANTHER" id="PTHR21047:SF2">
    <property type="entry name" value="THYMIDINE DIPHOSPHO-4-KETO-RHAMNOSE 3,5-EPIMERASE"/>
    <property type="match status" value="1"/>
</dbReference>
<evidence type="ECO:0000256" key="4">
    <source>
        <dbReference type="ARBA" id="ARBA00019595"/>
    </source>
</evidence>
<comment type="pathway">
    <text evidence="5">Carbohydrate biosynthesis; dTDP-L-rhamnose biosynthesis.</text>
</comment>
<comment type="catalytic activity">
    <reaction evidence="1 5">
        <text>dTDP-4-dehydro-6-deoxy-alpha-D-glucose = dTDP-4-dehydro-beta-L-rhamnose</text>
        <dbReference type="Rhea" id="RHEA:16969"/>
        <dbReference type="ChEBI" id="CHEBI:57649"/>
        <dbReference type="ChEBI" id="CHEBI:62830"/>
        <dbReference type="EC" id="5.1.3.13"/>
    </reaction>
</comment>
<gene>
    <name evidence="6" type="primary">rfbC</name>
    <name evidence="6" type="ORF">DY252_15530</name>
</gene>
<dbReference type="InterPro" id="IPR014710">
    <property type="entry name" value="RmlC-like_jellyroll"/>
</dbReference>
<comment type="subunit">
    <text evidence="5">Homodimer.</text>
</comment>
<dbReference type="Proteomes" id="UP000256971">
    <property type="component" value="Chromosome"/>
</dbReference>
<reference evidence="6 7" key="1">
    <citation type="submission" date="2018-08" db="EMBL/GenBank/DDBJ databases">
        <title>Complete genome sequence of type strain Thalassospira indica MCCC 1A01103T, isolated from isolated from deep seawater of the Indian Ocean.</title>
        <authorList>
            <person name="Liu Y."/>
        </authorList>
    </citation>
    <scope>NUCLEOTIDE SEQUENCE [LARGE SCALE GENOMIC DNA]</scope>
    <source>
        <strain evidence="6 7">PB8BT</strain>
    </source>
</reference>
<evidence type="ECO:0000256" key="5">
    <source>
        <dbReference type="RuleBase" id="RU364069"/>
    </source>
</evidence>
<name>A0ABM6Y0R1_9PROT</name>
<comment type="similarity">
    <text evidence="5">Belongs to the dTDP-4-dehydrorhamnose 3,5-epimerase family.</text>
</comment>
<keyword evidence="7" id="KW-1185">Reference proteome</keyword>
<dbReference type="NCBIfam" id="TIGR01221">
    <property type="entry name" value="rmlC"/>
    <property type="match status" value="1"/>
</dbReference>
<dbReference type="EC" id="5.1.3.13" evidence="3 5"/>
<evidence type="ECO:0000313" key="6">
    <source>
        <dbReference type="EMBL" id="AXO15474.1"/>
    </source>
</evidence>
<dbReference type="GO" id="GO:0008830">
    <property type="term" value="F:dTDP-4-dehydrorhamnose 3,5-epimerase activity"/>
    <property type="evidence" value="ECO:0007669"/>
    <property type="project" value="UniProtKB-EC"/>
</dbReference>
<keyword evidence="5 6" id="KW-0413">Isomerase</keyword>
<evidence type="ECO:0000256" key="2">
    <source>
        <dbReference type="ARBA" id="ARBA00001997"/>
    </source>
</evidence>
<evidence type="ECO:0000256" key="1">
    <source>
        <dbReference type="ARBA" id="ARBA00001298"/>
    </source>
</evidence>
<dbReference type="CDD" id="cd00438">
    <property type="entry name" value="cupin_RmlC"/>
    <property type="match status" value="1"/>
</dbReference>
<dbReference type="PANTHER" id="PTHR21047">
    <property type="entry name" value="DTDP-6-DEOXY-D-GLUCOSE-3,5 EPIMERASE"/>
    <property type="match status" value="1"/>
</dbReference>
<protein>
    <recommendedName>
        <fullName evidence="4 5">dTDP-4-dehydrorhamnose 3,5-epimerase</fullName>
        <ecNumber evidence="3 5">5.1.3.13</ecNumber>
    </recommendedName>
    <alternativeName>
        <fullName evidence="5">Thymidine diphospho-4-keto-rhamnose 3,5-epimerase</fullName>
    </alternativeName>
</protein>
<organism evidence="6 7">
    <name type="scientific">Thalassospira indica</name>
    <dbReference type="NCBI Taxonomy" id="1891279"/>
    <lineage>
        <taxon>Bacteria</taxon>
        <taxon>Pseudomonadati</taxon>
        <taxon>Pseudomonadota</taxon>
        <taxon>Alphaproteobacteria</taxon>
        <taxon>Rhodospirillales</taxon>
        <taxon>Thalassospiraceae</taxon>
        <taxon>Thalassospira</taxon>
    </lineage>
</organism>
<dbReference type="SUPFAM" id="SSF51182">
    <property type="entry name" value="RmlC-like cupins"/>
    <property type="match status" value="1"/>
</dbReference>
<evidence type="ECO:0000313" key="7">
    <source>
        <dbReference type="Proteomes" id="UP000256971"/>
    </source>
</evidence>
<dbReference type="InterPro" id="IPR000888">
    <property type="entry name" value="RmlC-like"/>
</dbReference>
<dbReference type="RefSeq" id="WP_064790612.1">
    <property type="nucleotide sequence ID" value="NZ_CP031555.1"/>
</dbReference>
<dbReference type="Pfam" id="PF00908">
    <property type="entry name" value="dTDP_sugar_isom"/>
    <property type="match status" value="1"/>
</dbReference>